<dbReference type="EMBL" id="LGUG01000005">
    <property type="protein sequence ID" value="KON93125.1"/>
    <property type="molecule type" value="Genomic_DNA"/>
</dbReference>
<organism evidence="2 4">
    <name type="scientific">Aneurinibacillus migulanus</name>
    <name type="common">Bacillus migulanus</name>
    <dbReference type="NCBI Taxonomy" id="47500"/>
    <lineage>
        <taxon>Bacteria</taxon>
        <taxon>Bacillati</taxon>
        <taxon>Bacillota</taxon>
        <taxon>Bacilli</taxon>
        <taxon>Bacillales</taxon>
        <taxon>Paenibacillaceae</taxon>
        <taxon>Aneurinibacillus group</taxon>
        <taxon>Aneurinibacillus</taxon>
    </lineage>
</organism>
<proteinExistence type="predicted"/>
<reference evidence="3 5" key="2">
    <citation type="submission" date="2016-10" db="EMBL/GenBank/DDBJ databases">
        <authorList>
            <person name="de Groot N.N."/>
        </authorList>
    </citation>
    <scope>NUCLEOTIDE SEQUENCE [LARGE SCALE GENOMIC DNA]</scope>
    <source>
        <strain evidence="3 5">DSM 2895</strain>
    </source>
</reference>
<evidence type="ECO:0000259" key="1">
    <source>
        <dbReference type="Pfam" id="PF26078"/>
    </source>
</evidence>
<name>A0A0D1Y5H4_ANEMI</name>
<gene>
    <name evidence="2" type="ORF">AF333_26015</name>
    <name evidence="3" type="ORF">SAMN04487909_14834</name>
</gene>
<dbReference type="RefSeq" id="WP_043063672.1">
    <property type="nucleotide sequence ID" value="NZ_BJOA01000175.1"/>
</dbReference>
<dbReference type="Proteomes" id="UP000182836">
    <property type="component" value="Unassembled WGS sequence"/>
</dbReference>
<dbReference type="AlphaFoldDB" id="A0A0D1Y5H4"/>
<dbReference type="Pfam" id="PF26078">
    <property type="entry name" value="Baseplate_J_M"/>
    <property type="match status" value="1"/>
</dbReference>
<reference evidence="2 4" key="1">
    <citation type="submission" date="2015-07" db="EMBL/GenBank/DDBJ databases">
        <title>Fjat-14205 dsm 2895.</title>
        <authorList>
            <person name="Liu B."/>
            <person name="Wang J."/>
            <person name="Zhu Y."/>
            <person name="Liu G."/>
            <person name="Chen Q."/>
            <person name="Chen Z."/>
            <person name="Lan J."/>
            <person name="Che J."/>
            <person name="Ge C."/>
            <person name="Shi H."/>
            <person name="Pan Z."/>
            <person name="Liu X."/>
        </authorList>
    </citation>
    <scope>NUCLEOTIDE SEQUENCE [LARGE SCALE GENOMIC DNA]</scope>
    <source>
        <strain evidence="2 4">DSM 2895</strain>
    </source>
</reference>
<protein>
    <submittedName>
        <fullName evidence="3">Baseplate J-like protein</fullName>
    </submittedName>
</protein>
<evidence type="ECO:0000313" key="4">
    <source>
        <dbReference type="Proteomes" id="UP000037269"/>
    </source>
</evidence>
<evidence type="ECO:0000313" key="2">
    <source>
        <dbReference type="EMBL" id="KON93125.1"/>
    </source>
</evidence>
<dbReference type="OrthoDB" id="2554267at2"/>
<accession>A0A0D1Y5H4</accession>
<sequence length="272" mass="31018">MKLTDLPKLPYMPILEETPEDIYQRWVNRAIELAKEKGLPPPPTGEGEYFYDLWHPIAQEYAEQQELWTYGFIQAFPIWADGEFLEAHGWADGLLKKEGEDDDTFRLRLLDRAFTEEGSGRRKDYELWAKEVPGVGGAIAVEKERHDNSIDLYLTDMNGNPVTLEFAEQVENLMWEEKRIAGHDLVAHPAPVFTLRIEAALETTGDRAMLAEQIKKRVLAYAEGRTKLVYNYVAALLVVDIGENYSSFTMNGTTEDIEIPLVSILQVEVVLL</sequence>
<evidence type="ECO:0000313" key="3">
    <source>
        <dbReference type="EMBL" id="SDK31112.1"/>
    </source>
</evidence>
<dbReference type="PATRIC" id="fig|47500.8.peg.124"/>
<keyword evidence="4" id="KW-1185">Reference proteome</keyword>
<dbReference type="GeneID" id="42308583"/>
<evidence type="ECO:0000313" key="5">
    <source>
        <dbReference type="Proteomes" id="UP000182836"/>
    </source>
</evidence>
<feature type="domain" description="Baseplate J-like central" evidence="1">
    <location>
        <begin position="119"/>
        <end position="179"/>
    </location>
</feature>
<dbReference type="Proteomes" id="UP000037269">
    <property type="component" value="Unassembled WGS sequence"/>
</dbReference>
<dbReference type="STRING" id="47500.AF333_26015"/>
<dbReference type="InterPro" id="IPR058531">
    <property type="entry name" value="Baseplate_J_M"/>
</dbReference>
<dbReference type="EMBL" id="FNED01000048">
    <property type="protein sequence ID" value="SDK31112.1"/>
    <property type="molecule type" value="Genomic_DNA"/>
</dbReference>